<dbReference type="SUPFAM" id="SSF48452">
    <property type="entry name" value="TPR-like"/>
    <property type="match status" value="1"/>
</dbReference>
<dbReference type="STRING" id="149040.A0A194WTH3"/>
<protein>
    <submittedName>
        <fullName evidence="1">Uncharacterized protein</fullName>
    </submittedName>
</protein>
<sequence length="392" mass="44646">MAPTTAEVEKADRLRLEGNELYKENKLLKAIQKYRESAKLVPNDAVPLGNLSAAYYEIMDKDMPTQPDFPNGLLEYLTPIFIDTAKAMKKLKGRFQIEAMVGDALDLCESLRFILYHDAADPSATAAIGTRPKEFPVLFDRVHLSNIPDYMCGNLSACLFVPPLPKSISSSHWQQCCLRKGNLFDSYETYLAEYQRITDPTMLKQLTQVKMISEFDDYQPMVEYLTYKVADILPMSHGKLLPKAPFFRWFYALFFRLALPFEYDGSGVNLIIYTPLNLTVLFHLLAHLKTLGYPAHCLSDVLLAIIENKVVTTSRSPRSSPALPEDVEYDNPERKLSTAPFSYEMKTLAVMFQNQHLHSHCHRSPYFLKAFTDTHSPCLTMEHTSSIIPPRP</sequence>
<dbReference type="KEGG" id="psco:LY89DRAFT_759958"/>
<evidence type="ECO:0000313" key="1">
    <source>
        <dbReference type="EMBL" id="KUJ10969.1"/>
    </source>
</evidence>
<dbReference type="GeneID" id="28831217"/>
<dbReference type="Proteomes" id="UP000070700">
    <property type="component" value="Unassembled WGS sequence"/>
</dbReference>
<evidence type="ECO:0000313" key="2">
    <source>
        <dbReference type="Proteomes" id="UP000070700"/>
    </source>
</evidence>
<keyword evidence="2" id="KW-1185">Reference proteome</keyword>
<dbReference type="InParanoid" id="A0A194WTH3"/>
<dbReference type="EMBL" id="KQ947428">
    <property type="protein sequence ID" value="KUJ10969.1"/>
    <property type="molecule type" value="Genomic_DNA"/>
</dbReference>
<dbReference type="OrthoDB" id="2423701at2759"/>
<dbReference type="Gene3D" id="1.25.40.10">
    <property type="entry name" value="Tetratricopeptide repeat domain"/>
    <property type="match status" value="1"/>
</dbReference>
<dbReference type="RefSeq" id="XP_018065324.1">
    <property type="nucleotide sequence ID" value="XM_018221491.1"/>
</dbReference>
<organism evidence="1 2">
    <name type="scientific">Mollisia scopiformis</name>
    <name type="common">Conifer needle endophyte fungus</name>
    <name type="synonym">Phialocephala scopiformis</name>
    <dbReference type="NCBI Taxonomy" id="149040"/>
    <lineage>
        <taxon>Eukaryota</taxon>
        <taxon>Fungi</taxon>
        <taxon>Dikarya</taxon>
        <taxon>Ascomycota</taxon>
        <taxon>Pezizomycotina</taxon>
        <taxon>Leotiomycetes</taxon>
        <taxon>Helotiales</taxon>
        <taxon>Mollisiaceae</taxon>
        <taxon>Mollisia</taxon>
    </lineage>
</organism>
<reference evidence="1 2" key="1">
    <citation type="submission" date="2015-10" db="EMBL/GenBank/DDBJ databases">
        <title>Full genome of DAOMC 229536 Phialocephala scopiformis, a fungal endophyte of spruce producing the potent anti-insectan compound rugulosin.</title>
        <authorList>
            <consortium name="DOE Joint Genome Institute"/>
            <person name="Walker A.K."/>
            <person name="Frasz S.L."/>
            <person name="Seifert K.A."/>
            <person name="Miller J.D."/>
            <person name="Mondo S.J."/>
            <person name="Labutti K."/>
            <person name="Lipzen A."/>
            <person name="Dockter R."/>
            <person name="Kennedy M."/>
            <person name="Grigoriev I.V."/>
            <person name="Spatafora J.W."/>
        </authorList>
    </citation>
    <scope>NUCLEOTIDE SEQUENCE [LARGE SCALE GENOMIC DNA]</scope>
    <source>
        <strain evidence="1 2">CBS 120377</strain>
    </source>
</reference>
<gene>
    <name evidence="1" type="ORF">LY89DRAFT_759958</name>
</gene>
<accession>A0A194WTH3</accession>
<proteinExistence type="predicted"/>
<dbReference type="AlphaFoldDB" id="A0A194WTH3"/>
<dbReference type="InterPro" id="IPR011990">
    <property type="entry name" value="TPR-like_helical_dom_sf"/>
</dbReference>
<name>A0A194WTH3_MOLSC</name>